<feature type="chain" id="PRO_5016134220" evidence="3">
    <location>
        <begin position="27"/>
        <end position="671"/>
    </location>
</feature>
<keyword evidence="5" id="KW-1185">Reference proteome</keyword>
<feature type="compositionally biased region" description="Low complexity" evidence="2">
    <location>
        <begin position="129"/>
        <end position="138"/>
    </location>
</feature>
<name>A0A2V1K289_9BURK</name>
<sequence>MSAHIKSYVGALAAGLGLLLPALAHAQQQQDYRLAYSKAEDIELFVEGAGQDTWCMPQLKLRAMHGAHSGQENLARLMPKLGALLAQQCPQAQRADWRSLDPAGKLIANGHSLASSGWQLVAAAPAPQQQAVASSEPANTQSDGSVAVTTSESGSEAGSSDAVSTTGTVQDQAPVTAAESITAAPAADASPAPATTPEPAPVAAQPVTEVAVEPPVTETPPAEVVASTSSSQPSGLAAFAVGGWQPPTGAQQQALHATLDTMQDQNGCKIVSRFNLGDQAAYMTLQSEGLTCGADGFAQGKGRLRIERTDGALIARTGDIWFSHGIPFSRSVERLSVADIAAVDAEKQRLWFGLGSDRATDSHYFLRTQLGYERQIGIWQVDPRIDVLTGNTAVFRQADQIRLAMDKALGMLQAQAMPDAYQASVMFTDQPESGLFVGSDYGAQEHQLYQLSASRRHNWRTGQGQGAWQYDLRQANNLLFRREARQAEEQRREEQQRAQELRVEQYRQASLERERLAQYDALESLSSEGPAALRKHVERDISYRPDAAGSYSRLLQGGEQPLVRIVRVDDSDGKDAVVDWPYPMRLSGLEALEEGWYWVSGTQRLDTARRDDDGLPMTIVTVAEGLAMPCKEAGCADLVNPLAIARIQFGQPDWTPEAARQLVENAPKSLW</sequence>
<feature type="region of interest" description="Disordered" evidence="2">
    <location>
        <begin position="183"/>
        <end position="203"/>
    </location>
</feature>
<keyword evidence="1" id="KW-0175">Coiled coil</keyword>
<evidence type="ECO:0000256" key="2">
    <source>
        <dbReference type="SAM" id="MobiDB-lite"/>
    </source>
</evidence>
<proteinExistence type="predicted"/>
<evidence type="ECO:0000256" key="1">
    <source>
        <dbReference type="SAM" id="Coils"/>
    </source>
</evidence>
<comment type="caution">
    <text evidence="4">The sequence shown here is derived from an EMBL/GenBank/DDBJ whole genome shotgun (WGS) entry which is preliminary data.</text>
</comment>
<feature type="compositionally biased region" description="Low complexity" evidence="2">
    <location>
        <begin position="183"/>
        <end position="193"/>
    </location>
</feature>
<keyword evidence="3" id="KW-0732">Signal</keyword>
<dbReference type="RefSeq" id="WP_109060766.1">
    <property type="nucleotide sequence ID" value="NZ_QETA01000001.1"/>
</dbReference>
<accession>A0A2V1K289</accession>
<gene>
    <name evidence="4" type="ORF">DD235_04270</name>
</gene>
<evidence type="ECO:0000256" key="3">
    <source>
        <dbReference type="SAM" id="SignalP"/>
    </source>
</evidence>
<reference evidence="5" key="1">
    <citation type="submission" date="2018-05" db="EMBL/GenBank/DDBJ databases">
        <authorList>
            <person name="Li Y."/>
        </authorList>
    </citation>
    <scope>NUCLEOTIDE SEQUENCE [LARGE SCALE GENOMIC DNA]</scope>
    <source>
        <strain evidence="5">3d-2-2</strain>
    </source>
</reference>
<feature type="coiled-coil region" evidence="1">
    <location>
        <begin position="477"/>
        <end position="504"/>
    </location>
</feature>
<protein>
    <submittedName>
        <fullName evidence="4">Uncharacterized protein</fullName>
    </submittedName>
</protein>
<organism evidence="4 5">
    <name type="scientific">Corticimicrobacter populi</name>
    <dbReference type="NCBI Taxonomy" id="2175229"/>
    <lineage>
        <taxon>Bacteria</taxon>
        <taxon>Pseudomonadati</taxon>
        <taxon>Pseudomonadota</taxon>
        <taxon>Betaproteobacteria</taxon>
        <taxon>Burkholderiales</taxon>
        <taxon>Alcaligenaceae</taxon>
        <taxon>Corticimicrobacter</taxon>
    </lineage>
</organism>
<evidence type="ECO:0000313" key="4">
    <source>
        <dbReference type="EMBL" id="PWF25364.1"/>
    </source>
</evidence>
<evidence type="ECO:0000313" key="5">
    <source>
        <dbReference type="Proteomes" id="UP000245212"/>
    </source>
</evidence>
<dbReference type="AlphaFoldDB" id="A0A2V1K289"/>
<feature type="signal peptide" evidence="3">
    <location>
        <begin position="1"/>
        <end position="26"/>
    </location>
</feature>
<dbReference type="Proteomes" id="UP000245212">
    <property type="component" value="Unassembled WGS sequence"/>
</dbReference>
<feature type="region of interest" description="Disordered" evidence="2">
    <location>
        <begin position="129"/>
        <end position="170"/>
    </location>
</feature>
<feature type="compositionally biased region" description="Low complexity" evidence="2">
    <location>
        <begin position="148"/>
        <end position="164"/>
    </location>
</feature>
<dbReference type="EMBL" id="QETA01000001">
    <property type="protein sequence ID" value="PWF25364.1"/>
    <property type="molecule type" value="Genomic_DNA"/>
</dbReference>